<dbReference type="InterPro" id="IPR005467">
    <property type="entry name" value="His_kinase_dom"/>
</dbReference>
<feature type="transmembrane region" description="Helical" evidence="8">
    <location>
        <begin position="94"/>
        <end position="110"/>
    </location>
</feature>
<dbReference type="Proteomes" id="UP000714380">
    <property type="component" value="Unassembled WGS sequence"/>
</dbReference>
<evidence type="ECO:0000313" key="11">
    <source>
        <dbReference type="Proteomes" id="UP000714380"/>
    </source>
</evidence>
<accession>A0ABS7ZQL0</accession>
<keyword evidence="8" id="KW-1133">Transmembrane helix</keyword>
<keyword evidence="8" id="KW-0812">Transmembrane</keyword>
<keyword evidence="4" id="KW-0547">Nucleotide-binding</keyword>
<feature type="coiled-coil region" evidence="7">
    <location>
        <begin position="171"/>
        <end position="198"/>
    </location>
</feature>
<dbReference type="InterPro" id="IPR036890">
    <property type="entry name" value="HATPase_C_sf"/>
</dbReference>
<dbReference type="Gene3D" id="3.30.565.10">
    <property type="entry name" value="Histidine kinase-like ATPase, C-terminal domain"/>
    <property type="match status" value="1"/>
</dbReference>
<evidence type="ECO:0000313" key="10">
    <source>
        <dbReference type="EMBL" id="MCA6063458.1"/>
    </source>
</evidence>
<dbReference type="SMART" id="SM00387">
    <property type="entry name" value="HATPase_c"/>
    <property type="match status" value="1"/>
</dbReference>
<keyword evidence="6" id="KW-0067">ATP-binding</keyword>
<reference evidence="10 11" key="1">
    <citation type="submission" date="2020-12" db="EMBL/GenBank/DDBJ databases">
        <title>Novel Thalassolituus-related marine hydrocarbonoclastic bacteria mediated algae-derived hydrocarbons mineralization in twilight zone of the northern South China Sea.</title>
        <authorList>
            <person name="Dong C."/>
        </authorList>
    </citation>
    <scope>NUCLEOTIDE SEQUENCE [LARGE SCALE GENOMIC DNA]</scope>
    <source>
        <strain evidence="10 11">IMCC1826</strain>
    </source>
</reference>
<feature type="transmembrane region" description="Helical" evidence="8">
    <location>
        <begin position="38"/>
        <end position="57"/>
    </location>
</feature>
<name>A0ABS7ZQL0_9GAMM</name>
<dbReference type="GO" id="GO:0016301">
    <property type="term" value="F:kinase activity"/>
    <property type="evidence" value="ECO:0007669"/>
    <property type="project" value="UniProtKB-KW"/>
</dbReference>
<comment type="caution">
    <text evidence="10">The sequence shown here is derived from an EMBL/GenBank/DDBJ whole genome shotgun (WGS) entry which is preliminary data.</text>
</comment>
<organism evidence="10 11">
    <name type="scientific">Thalassolituus marinus</name>
    <dbReference type="NCBI Taxonomy" id="671053"/>
    <lineage>
        <taxon>Bacteria</taxon>
        <taxon>Pseudomonadati</taxon>
        <taxon>Pseudomonadota</taxon>
        <taxon>Gammaproteobacteria</taxon>
        <taxon>Oceanospirillales</taxon>
        <taxon>Oceanospirillaceae</taxon>
        <taxon>Thalassolituus</taxon>
    </lineage>
</organism>
<feature type="transmembrane region" description="Helical" evidence="8">
    <location>
        <begin position="12"/>
        <end position="32"/>
    </location>
</feature>
<keyword evidence="3" id="KW-0808">Transferase</keyword>
<dbReference type="Pfam" id="PF02518">
    <property type="entry name" value="HATPase_c"/>
    <property type="match status" value="1"/>
</dbReference>
<evidence type="ECO:0000256" key="8">
    <source>
        <dbReference type="SAM" id="Phobius"/>
    </source>
</evidence>
<feature type="transmembrane region" description="Helical" evidence="8">
    <location>
        <begin position="153"/>
        <end position="175"/>
    </location>
</feature>
<proteinExistence type="predicted"/>
<gene>
    <name evidence="10" type="ORF">I9W95_07540</name>
</gene>
<dbReference type="EMBL" id="JAEDAH010000039">
    <property type="protein sequence ID" value="MCA6063458.1"/>
    <property type="molecule type" value="Genomic_DNA"/>
</dbReference>
<keyword evidence="7" id="KW-0175">Coiled coil</keyword>
<evidence type="ECO:0000256" key="7">
    <source>
        <dbReference type="SAM" id="Coils"/>
    </source>
</evidence>
<dbReference type="SUPFAM" id="SSF55874">
    <property type="entry name" value="ATPase domain of HSP90 chaperone/DNA topoisomerase II/histidine kinase"/>
    <property type="match status" value="1"/>
</dbReference>
<evidence type="ECO:0000256" key="3">
    <source>
        <dbReference type="ARBA" id="ARBA00022679"/>
    </source>
</evidence>
<keyword evidence="8" id="KW-0472">Membrane</keyword>
<dbReference type="EC" id="2.7.13.3" evidence="2"/>
<evidence type="ECO:0000256" key="4">
    <source>
        <dbReference type="ARBA" id="ARBA00022741"/>
    </source>
</evidence>
<feature type="domain" description="Histidine kinase" evidence="9">
    <location>
        <begin position="207"/>
        <end position="405"/>
    </location>
</feature>
<evidence type="ECO:0000256" key="6">
    <source>
        <dbReference type="ARBA" id="ARBA00022840"/>
    </source>
</evidence>
<dbReference type="PANTHER" id="PTHR44936">
    <property type="entry name" value="SENSOR PROTEIN CREC"/>
    <property type="match status" value="1"/>
</dbReference>
<sequence>MKQNLNLLLQRLALLRLSIAMVWLMFLAYLQFHNFANLQVAWALLVVYLPLLLISGWQGAHREVREWHLLVHLVFETQLLTGLLYFTGGATNPFIFYFLVLLVVSAYSLPALYSWWIAAIAVVDYSLLTQWFQPLMSHQMHSMSGTSLFDLHLAGMWLTFVISALIVITFIPLLLRAKEQQEQEIHELREQQLKNEQLIGIATLAAGTAHEMGTPLMTMHMILDDIAQQEDHPLTKRDLHILREQVALCRQSLQQLANAGRSAHETGVHEAHPWLARLLHRWRLSHPNALWVDDGIECAACIAASPLLDQALLNLLDNAAEAGQQPIRLHSAVVNNTWLLNIAQPDPTAASRIQQQRLFSSQKENGMGIGLYLSNASVEQFGGTVHLQAQPNGGSLCQISLPLSAPEKQ</sequence>
<evidence type="ECO:0000256" key="2">
    <source>
        <dbReference type="ARBA" id="ARBA00012438"/>
    </source>
</evidence>
<evidence type="ECO:0000256" key="5">
    <source>
        <dbReference type="ARBA" id="ARBA00022777"/>
    </source>
</evidence>
<evidence type="ECO:0000259" key="9">
    <source>
        <dbReference type="PROSITE" id="PS50109"/>
    </source>
</evidence>
<comment type="catalytic activity">
    <reaction evidence="1">
        <text>ATP + protein L-histidine = ADP + protein N-phospho-L-histidine.</text>
        <dbReference type="EC" id="2.7.13.3"/>
    </reaction>
</comment>
<dbReference type="RefSeq" id="WP_225673470.1">
    <property type="nucleotide sequence ID" value="NZ_JAEDAH010000039.1"/>
</dbReference>
<dbReference type="PANTHER" id="PTHR44936:SF10">
    <property type="entry name" value="SENSOR PROTEIN RSTB"/>
    <property type="match status" value="1"/>
</dbReference>
<keyword evidence="11" id="KW-1185">Reference proteome</keyword>
<evidence type="ECO:0000256" key="1">
    <source>
        <dbReference type="ARBA" id="ARBA00000085"/>
    </source>
</evidence>
<protein>
    <recommendedName>
        <fullName evidence="2">histidine kinase</fullName>
        <ecNumber evidence="2">2.7.13.3</ecNumber>
    </recommendedName>
</protein>
<keyword evidence="5 10" id="KW-0418">Kinase</keyword>
<dbReference type="Gene3D" id="1.10.287.130">
    <property type="match status" value="1"/>
</dbReference>
<dbReference type="InterPro" id="IPR050980">
    <property type="entry name" value="2C_sensor_his_kinase"/>
</dbReference>
<dbReference type="PROSITE" id="PS50109">
    <property type="entry name" value="HIS_KIN"/>
    <property type="match status" value="1"/>
</dbReference>
<dbReference type="InterPro" id="IPR003594">
    <property type="entry name" value="HATPase_dom"/>
</dbReference>